<name>A0A383VT10_TETOB</name>
<dbReference type="Proteomes" id="UP000256970">
    <property type="component" value="Unassembled WGS sequence"/>
</dbReference>
<sequence>MLVVNCGQRYELIATDLRKYSTTIAYKKKPGPAAAVWLAAGRAAQRDMPPHPRSASSSTPCQLKYDQWTVNLYNPGASSNSTDPSSVLSVFGYMLGGSTSALGPGGSCIVDNVRHREWSQAGVSGTYLNSSGQAIGT</sequence>
<evidence type="ECO:0000313" key="2">
    <source>
        <dbReference type="Proteomes" id="UP000256970"/>
    </source>
</evidence>
<organism evidence="1 2">
    <name type="scientific">Tetradesmus obliquus</name>
    <name type="common">Green alga</name>
    <name type="synonym">Acutodesmus obliquus</name>
    <dbReference type="NCBI Taxonomy" id="3088"/>
    <lineage>
        <taxon>Eukaryota</taxon>
        <taxon>Viridiplantae</taxon>
        <taxon>Chlorophyta</taxon>
        <taxon>core chlorophytes</taxon>
        <taxon>Chlorophyceae</taxon>
        <taxon>CS clade</taxon>
        <taxon>Sphaeropleales</taxon>
        <taxon>Scenedesmaceae</taxon>
        <taxon>Tetradesmus</taxon>
    </lineage>
</organism>
<proteinExistence type="predicted"/>
<protein>
    <submittedName>
        <fullName evidence="1">Uncharacterized protein</fullName>
    </submittedName>
</protein>
<reference evidence="1 2" key="1">
    <citation type="submission" date="2016-10" db="EMBL/GenBank/DDBJ databases">
        <authorList>
            <person name="Cai Z."/>
        </authorList>
    </citation>
    <scope>NUCLEOTIDE SEQUENCE [LARGE SCALE GENOMIC DNA]</scope>
</reference>
<accession>A0A383VT10</accession>
<dbReference type="AlphaFoldDB" id="A0A383VT10"/>
<keyword evidence="2" id="KW-1185">Reference proteome</keyword>
<dbReference type="EMBL" id="FNXT01000870">
    <property type="protein sequence ID" value="SZX68657.1"/>
    <property type="molecule type" value="Genomic_DNA"/>
</dbReference>
<gene>
    <name evidence="1" type="ORF">BQ4739_LOCUS8992</name>
</gene>
<evidence type="ECO:0000313" key="1">
    <source>
        <dbReference type="EMBL" id="SZX68657.1"/>
    </source>
</evidence>